<evidence type="ECO:0000256" key="6">
    <source>
        <dbReference type="ARBA" id="ARBA00022679"/>
    </source>
</evidence>
<evidence type="ECO:0000256" key="1">
    <source>
        <dbReference type="ARBA" id="ARBA00004496"/>
    </source>
</evidence>
<evidence type="ECO:0000256" key="5">
    <source>
        <dbReference type="ARBA" id="ARBA00022603"/>
    </source>
</evidence>
<dbReference type="Gene3D" id="3.40.1280.10">
    <property type="match status" value="1"/>
</dbReference>
<dbReference type="CDD" id="cd18084">
    <property type="entry name" value="RsmE-like"/>
    <property type="match status" value="1"/>
</dbReference>
<protein>
    <recommendedName>
        <fullName evidence="10">Ribosomal RNA small subunit methyltransferase E</fullName>
        <ecNumber evidence="10">2.1.1.193</ecNumber>
    </recommendedName>
</protein>
<keyword evidence="4 10" id="KW-0698">rRNA processing</keyword>
<dbReference type="InterPro" id="IPR029026">
    <property type="entry name" value="tRNA_m1G_MTases_N"/>
</dbReference>
<reference evidence="12" key="1">
    <citation type="submission" date="2017-02" db="EMBL/GenBank/DDBJ databases">
        <authorList>
            <person name="Regsiter A."/>
            <person name="William W."/>
        </authorList>
    </citation>
    <scope>NUCLEOTIDE SEQUENCE</scope>
    <source>
        <strain evidence="12">Bib</strain>
    </source>
</reference>
<keyword evidence="7 10" id="KW-0949">S-adenosyl-L-methionine</keyword>
<keyword evidence="6 10" id="KW-0808">Transferase</keyword>
<proteinExistence type="inferred from homology"/>
<evidence type="ECO:0000256" key="4">
    <source>
        <dbReference type="ARBA" id="ARBA00022552"/>
    </source>
</evidence>
<comment type="subcellular location">
    <subcellularLocation>
        <location evidence="1 10">Cytoplasm</location>
    </subcellularLocation>
</comment>
<dbReference type="GO" id="GO:0070042">
    <property type="term" value="F:rRNA (uridine-N3-)-methyltransferase activity"/>
    <property type="evidence" value="ECO:0007669"/>
    <property type="project" value="TreeGrafter"/>
</dbReference>
<evidence type="ECO:0000256" key="8">
    <source>
        <dbReference type="ARBA" id="ARBA00025699"/>
    </source>
</evidence>
<evidence type="ECO:0000256" key="10">
    <source>
        <dbReference type="PIRNR" id="PIRNR015601"/>
    </source>
</evidence>
<dbReference type="NCBIfam" id="TIGR00046">
    <property type="entry name" value="RsmE family RNA methyltransferase"/>
    <property type="match status" value="1"/>
</dbReference>
<feature type="domain" description="Ribosomal RNA small subunit methyltransferase E methyltransferase" evidence="11">
    <location>
        <begin position="72"/>
        <end position="232"/>
    </location>
</feature>
<evidence type="ECO:0000259" key="11">
    <source>
        <dbReference type="Pfam" id="PF04452"/>
    </source>
</evidence>
<evidence type="ECO:0000256" key="3">
    <source>
        <dbReference type="ARBA" id="ARBA00022490"/>
    </source>
</evidence>
<evidence type="ECO:0000256" key="9">
    <source>
        <dbReference type="ARBA" id="ARBA00047944"/>
    </source>
</evidence>
<gene>
    <name evidence="12" type="ORF">SPIROBIBN47_50046</name>
</gene>
<comment type="catalytic activity">
    <reaction evidence="9 10">
        <text>uridine(1498) in 16S rRNA + S-adenosyl-L-methionine = N(3)-methyluridine(1498) in 16S rRNA + S-adenosyl-L-homocysteine + H(+)</text>
        <dbReference type="Rhea" id="RHEA:42920"/>
        <dbReference type="Rhea" id="RHEA-COMP:10283"/>
        <dbReference type="Rhea" id="RHEA-COMP:10284"/>
        <dbReference type="ChEBI" id="CHEBI:15378"/>
        <dbReference type="ChEBI" id="CHEBI:57856"/>
        <dbReference type="ChEBI" id="CHEBI:59789"/>
        <dbReference type="ChEBI" id="CHEBI:65315"/>
        <dbReference type="ChEBI" id="CHEBI:74502"/>
        <dbReference type="EC" id="2.1.1.193"/>
    </reaction>
</comment>
<name>A0A3P3XLK5_9SPIR</name>
<organism evidence="12">
    <name type="scientific">uncultured spirochete</name>
    <dbReference type="NCBI Taxonomy" id="156406"/>
    <lineage>
        <taxon>Bacteria</taxon>
        <taxon>Pseudomonadati</taxon>
        <taxon>Spirochaetota</taxon>
        <taxon>Spirochaetia</taxon>
        <taxon>Spirochaetales</taxon>
        <taxon>environmental samples</taxon>
    </lineage>
</organism>
<accession>A0A3P3XLK5</accession>
<dbReference type="EC" id="2.1.1.193" evidence="10"/>
<dbReference type="PANTHER" id="PTHR30027:SF3">
    <property type="entry name" value="16S RRNA (URACIL(1498)-N(3))-METHYLTRANSFERASE"/>
    <property type="match status" value="1"/>
</dbReference>
<sequence length="239" mass="26177">MNLCILDSGDEFQALPVSDRRAQHILRVLEKRKGDRIRAGTSDGRLGYAIIDAIGNDEITLHFFPESLAPPLRPLTVLLGTVRPIQGARIVKDLATLGVASIVFFPTALGEKSYTQSNFYKRKEYIQHALDGAEQAGNPRLPEISIAWSLKKALEAIEHAEGTKLVCHPDIAALPLSQIQVEQTPVILAIGTERGWTQDELALFERANFSLCALGDRILKTETAAIAAVSVILSKLNFL</sequence>
<keyword evidence="3 10" id="KW-0963">Cytoplasm</keyword>
<dbReference type="EMBL" id="FWDM01000037">
    <property type="protein sequence ID" value="SLM15546.1"/>
    <property type="molecule type" value="Genomic_DNA"/>
</dbReference>
<dbReference type="PIRSF" id="PIRSF015601">
    <property type="entry name" value="MTase_slr0722"/>
    <property type="match status" value="1"/>
</dbReference>
<dbReference type="InterPro" id="IPR029028">
    <property type="entry name" value="Alpha/beta_knot_MTases"/>
</dbReference>
<dbReference type="GO" id="GO:0005737">
    <property type="term" value="C:cytoplasm"/>
    <property type="evidence" value="ECO:0007669"/>
    <property type="project" value="UniProtKB-SubCell"/>
</dbReference>
<keyword evidence="5 10" id="KW-0489">Methyltransferase</keyword>
<dbReference type="InterPro" id="IPR046886">
    <property type="entry name" value="RsmE_MTase_dom"/>
</dbReference>
<evidence type="ECO:0000256" key="7">
    <source>
        <dbReference type="ARBA" id="ARBA00022691"/>
    </source>
</evidence>
<comment type="similarity">
    <text evidence="2 10">Belongs to the RNA methyltransferase RsmE family.</text>
</comment>
<comment type="function">
    <text evidence="8 10">Specifically methylates the N3 position of the uracil ring of uridine 1498 (m3U1498) in 16S rRNA. Acts on the fully assembled 30S ribosomal subunit.</text>
</comment>
<dbReference type="InterPro" id="IPR006700">
    <property type="entry name" value="RsmE"/>
</dbReference>
<evidence type="ECO:0000313" key="12">
    <source>
        <dbReference type="EMBL" id="SLM15546.1"/>
    </source>
</evidence>
<dbReference type="AlphaFoldDB" id="A0A3P3XLK5"/>
<dbReference type="SUPFAM" id="SSF75217">
    <property type="entry name" value="alpha/beta knot"/>
    <property type="match status" value="1"/>
</dbReference>
<dbReference type="Pfam" id="PF04452">
    <property type="entry name" value="Methyltrans_RNA"/>
    <property type="match status" value="1"/>
</dbReference>
<evidence type="ECO:0000256" key="2">
    <source>
        <dbReference type="ARBA" id="ARBA00005528"/>
    </source>
</evidence>
<dbReference type="GO" id="GO:0070475">
    <property type="term" value="P:rRNA base methylation"/>
    <property type="evidence" value="ECO:0007669"/>
    <property type="project" value="TreeGrafter"/>
</dbReference>
<dbReference type="PANTHER" id="PTHR30027">
    <property type="entry name" value="RIBOSOMAL RNA SMALL SUBUNIT METHYLTRANSFERASE E"/>
    <property type="match status" value="1"/>
</dbReference>